<dbReference type="GO" id="GO:0016787">
    <property type="term" value="F:hydrolase activity"/>
    <property type="evidence" value="ECO:0007669"/>
    <property type="project" value="UniProtKB-KW"/>
</dbReference>
<reference evidence="4" key="1">
    <citation type="submission" date="2022-11" db="EMBL/GenBank/DDBJ databases">
        <title>Genomics discovery of giant fungal viruses from subsurface oceanic crustal fluids.</title>
        <authorList>
            <person name="Bhattacharjee A.S."/>
            <person name="Schulz F."/>
            <person name="Woyke T."/>
            <person name="Orcutt B.N."/>
            <person name="Matinez Martinez J."/>
        </authorList>
    </citation>
    <scope>NUCLEOTIDE SEQUENCE</scope>
    <source>
        <strain evidence="3">VSAG1.JdFR</strain>
        <strain evidence="4">VSAG8.JdFR</strain>
    </source>
</reference>
<keyword evidence="1" id="KW-0540">Nuclease</keyword>
<evidence type="ECO:0000313" key="4">
    <source>
        <dbReference type="EMBL" id="UZT29076.1"/>
    </source>
</evidence>
<dbReference type="PANTHER" id="PTHR33607:SF2">
    <property type="entry name" value="ENDONUCLEASE-1"/>
    <property type="match status" value="1"/>
</dbReference>
<dbReference type="SUPFAM" id="SSF54060">
    <property type="entry name" value="His-Me finger endonucleases"/>
    <property type="match status" value="1"/>
</dbReference>
<dbReference type="PANTHER" id="PTHR33607">
    <property type="entry name" value="ENDONUCLEASE-1"/>
    <property type="match status" value="1"/>
</dbReference>
<dbReference type="InterPro" id="IPR007346">
    <property type="entry name" value="Endonuclease-I"/>
</dbReference>
<organism evidence="4">
    <name type="scientific">Nucleocytoviricota sp</name>
    <dbReference type="NCBI Taxonomy" id="2809609"/>
    <lineage>
        <taxon>Viruses</taxon>
        <taxon>Varidnaviria</taxon>
        <taxon>Bamfordvirae</taxon>
        <taxon>Nucleocytoviricota</taxon>
    </lineage>
</organism>
<dbReference type="GO" id="GO:0004518">
    <property type="term" value="F:nuclease activity"/>
    <property type="evidence" value="ECO:0007669"/>
    <property type="project" value="UniProtKB-KW"/>
</dbReference>
<dbReference type="EMBL" id="OP765507">
    <property type="protein sequence ID" value="UZT28800.1"/>
    <property type="molecule type" value="Genomic_DNA"/>
</dbReference>
<dbReference type="Pfam" id="PF04231">
    <property type="entry name" value="Endonuclease_1"/>
    <property type="match status" value="1"/>
</dbReference>
<proteinExistence type="predicted"/>
<accession>A0A9E8G539</accession>
<protein>
    <submittedName>
        <fullName evidence="4">Secreted nuclease</fullName>
    </submittedName>
</protein>
<dbReference type="InterPro" id="IPR044925">
    <property type="entry name" value="His-Me_finger_sf"/>
</dbReference>
<sequence>MIIKNILNVFFITSFINLSECNYLLFKNLRLTKLKTNNTPLKYYSNKFTKNLLNDNINNYDLYNGNNIKFIDTIHNISLEHIYPRSMLSNDISACQDMHNLYLTHKHYNNHRSNYKYICEDSYINIKELLICFDKECKNLKCNNFNLYIPFDYSRGKISRSIAYMYLIYPELCDIHKINDFILEVELLKEWNKQYPPDNEEYERNRLIKLFQGNFNPFIDNHKLINKIF</sequence>
<evidence type="ECO:0000313" key="3">
    <source>
        <dbReference type="EMBL" id="UZT28800.1"/>
    </source>
</evidence>
<name>A0A9E8G539_9VIRU</name>
<evidence type="ECO:0000256" key="1">
    <source>
        <dbReference type="ARBA" id="ARBA00022722"/>
    </source>
</evidence>
<dbReference type="EMBL" id="OP765584">
    <property type="protein sequence ID" value="UZT29076.1"/>
    <property type="molecule type" value="Genomic_DNA"/>
</dbReference>
<evidence type="ECO:0000256" key="2">
    <source>
        <dbReference type="ARBA" id="ARBA00022801"/>
    </source>
</evidence>
<keyword evidence="2" id="KW-0378">Hydrolase</keyword>